<evidence type="ECO:0000256" key="1">
    <source>
        <dbReference type="ARBA" id="ARBA00005382"/>
    </source>
</evidence>
<dbReference type="Gene3D" id="2.80.10.50">
    <property type="match status" value="1"/>
</dbReference>
<evidence type="ECO:0000259" key="5">
    <source>
        <dbReference type="SMART" id="SM00458"/>
    </source>
</evidence>
<dbReference type="Pfam" id="PF17189">
    <property type="entry name" value="Glyco_hydro_30C"/>
    <property type="match status" value="1"/>
</dbReference>
<gene>
    <name evidence="6" type="ORF">B7R22_14385</name>
</gene>
<dbReference type="Gene3D" id="3.20.20.80">
    <property type="entry name" value="Glycosidases"/>
    <property type="match status" value="1"/>
</dbReference>
<dbReference type="SMART" id="SM00458">
    <property type="entry name" value="RICIN"/>
    <property type="match status" value="1"/>
</dbReference>
<keyword evidence="2" id="KW-0732">Signal</keyword>
<dbReference type="Pfam" id="PF14200">
    <property type="entry name" value="RicinB_lectin_2"/>
    <property type="match status" value="1"/>
</dbReference>
<evidence type="ECO:0000256" key="4">
    <source>
        <dbReference type="SAM" id="Phobius"/>
    </source>
</evidence>
<comment type="similarity">
    <text evidence="1">Belongs to the glycosyl hydrolase 30 family.</text>
</comment>
<dbReference type="InterPro" id="IPR017853">
    <property type="entry name" value="GH"/>
</dbReference>
<dbReference type="RefSeq" id="WP_116412420.1">
    <property type="nucleotide sequence ID" value="NZ_NBXB01000039.1"/>
</dbReference>
<proteinExistence type="inferred from homology"/>
<dbReference type="PROSITE" id="PS50231">
    <property type="entry name" value="RICIN_B_LECTIN"/>
    <property type="match status" value="1"/>
</dbReference>
<dbReference type="CDD" id="cd00161">
    <property type="entry name" value="beta-trefoil_Ricin-like"/>
    <property type="match status" value="1"/>
</dbReference>
<dbReference type="OrthoDB" id="9806701at2"/>
<dbReference type="Proteomes" id="UP000256541">
    <property type="component" value="Unassembled WGS sequence"/>
</dbReference>
<dbReference type="InterPro" id="IPR033452">
    <property type="entry name" value="GH30_C"/>
</dbReference>
<accession>A0A3E0VSH4</accession>
<dbReference type="AlphaFoldDB" id="A0A3E0VSH4"/>
<dbReference type="SUPFAM" id="SSF51445">
    <property type="entry name" value="(Trans)glycosidases"/>
    <property type="match status" value="1"/>
</dbReference>
<dbReference type="Pfam" id="PF14587">
    <property type="entry name" value="Glyco_hydr_30_2"/>
    <property type="match status" value="1"/>
</dbReference>
<name>A0A3E0VSH4_9MICO</name>
<evidence type="ECO:0000313" key="6">
    <source>
        <dbReference type="EMBL" id="RFA12836.1"/>
    </source>
</evidence>
<reference evidence="6 7" key="1">
    <citation type="submission" date="2017-04" db="EMBL/GenBank/DDBJ databases">
        <title>Comparative genome analysis of Subtercola boreus.</title>
        <authorList>
            <person name="Cho Y.-J."/>
            <person name="Cho A."/>
            <person name="Kim O.-S."/>
            <person name="Lee J.-I."/>
        </authorList>
    </citation>
    <scope>NUCLEOTIDE SEQUENCE [LARGE SCALE GENOMIC DNA]</scope>
    <source>
        <strain evidence="6 7">P27479</strain>
    </source>
</reference>
<sequence>MNRFTYQVFRDHIDEKEYGTMMSRRVFAVSAAMGVVALAAVMAGPVAGQPQRANADPAVSIRIDPGLQFQTVDGFGASMVDQVPGTSGLPYNLNSLSGANRASVEDLLFSPSSGIGLNILRVELGAGQTYPNGNTPVPDFTIEPNAPASPAGAPSYVWDHSADGQVQIAKDARARGVSSIYADAWSAPAFMKSNGAVYGGTLCGFTSCASGDWRQAYANYLTKYVQDYAAEGVTLDYLSPFNEPQDAPNWQSMTASSSQLASFVDTLGPTLSSAGLSTKIASSDVADAGSAESYQQAIESDATAAARQSVASFHSYGGTPAAVPAAALAGKPSWQSEFTCVGDTWNIAYSTGSCDGQYWAQTIYTAMNNGVGAYLGWTGAWSHSDNEDLIRITGSSSYEVSARLWAMGNYSRYVHKGAVRVEAASSSSSVLSTAYKNTDGSYAVVVTNTSSSPQALTLSGLNGGTVTPVVTNDTDHLAAKPAVAVSSSGLSITAPGSSTITYLYSGSTAGASPSYSLKNVNSGSVLSIDNSSTADGATLWQWHDVNVAAQHWYLQPVGGGYFEVLSPLSGKAVTIEPPLTSDGSAATQRTWAATDAQKWRILSVIDGSVILANKASGKTLSIADSSTADGALAHQWYWAGSSAQRWTLTPN</sequence>
<dbReference type="SUPFAM" id="SSF50370">
    <property type="entry name" value="Ricin B-like lectins"/>
    <property type="match status" value="1"/>
</dbReference>
<dbReference type="EMBL" id="NBXB01000039">
    <property type="protein sequence ID" value="RFA12836.1"/>
    <property type="molecule type" value="Genomic_DNA"/>
</dbReference>
<dbReference type="Gene3D" id="2.60.40.1180">
    <property type="entry name" value="Golgi alpha-mannosidase II"/>
    <property type="match status" value="1"/>
</dbReference>
<keyword evidence="4" id="KW-1133">Transmembrane helix</keyword>
<comment type="caution">
    <text evidence="6">The sequence shown here is derived from an EMBL/GenBank/DDBJ whole genome shotgun (WGS) entry which is preliminary data.</text>
</comment>
<dbReference type="GO" id="GO:0006680">
    <property type="term" value="P:glucosylceramide catabolic process"/>
    <property type="evidence" value="ECO:0007669"/>
    <property type="project" value="TreeGrafter"/>
</dbReference>
<dbReference type="SUPFAM" id="SSF51011">
    <property type="entry name" value="Glycosyl hydrolase domain"/>
    <property type="match status" value="1"/>
</dbReference>
<dbReference type="InterPro" id="IPR001139">
    <property type="entry name" value="Glyco_hydro_30"/>
</dbReference>
<evidence type="ECO:0000313" key="7">
    <source>
        <dbReference type="Proteomes" id="UP000256541"/>
    </source>
</evidence>
<dbReference type="PANTHER" id="PTHR11069:SF23">
    <property type="entry name" value="LYSOSOMAL ACID GLUCOSYLCERAMIDASE"/>
    <property type="match status" value="1"/>
</dbReference>
<keyword evidence="3" id="KW-0378">Hydrolase</keyword>
<dbReference type="InterPro" id="IPR013780">
    <property type="entry name" value="Glyco_hydro_b"/>
</dbReference>
<keyword evidence="4" id="KW-0812">Transmembrane</keyword>
<dbReference type="InterPro" id="IPR000772">
    <property type="entry name" value="Ricin_B_lectin"/>
</dbReference>
<evidence type="ECO:0000256" key="2">
    <source>
        <dbReference type="ARBA" id="ARBA00022729"/>
    </source>
</evidence>
<dbReference type="PANTHER" id="PTHR11069">
    <property type="entry name" value="GLUCOSYLCERAMIDASE"/>
    <property type="match status" value="1"/>
</dbReference>
<feature type="domain" description="Ricin B lectin" evidence="5">
    <location>
        <begin position="512"/>
        <end position="649"/>
    </location>
</feature>
<feature type="transmembrane region" description="Helical" evidence="4">
    <location>
        <begin position="26"/>
        <end position="47"/>
    </location>
</feature>
<keyword evidence="4" id="KW-0472">Membrane</keyword>
<dbReference type="InterPro" id="IPR039514">
    <property type="entry name" value="6GAL-like"/>
</dbReference>
<dbReference type="InterPro" id="IPR035992">
    <property type="entry name" value="Ricin_B-like_lectins"/>
</dbReference>
<dbReference type="GO" id="GO:0004348">
    <property type="term" value="F:glucosylceramidase activity"/>
    <property type="evidence" value="ECO:0007669"/>
    <property type="project" value="InterPro"/>
</dbReference>
<evidence type="ECO:0000256" key="3">
    <source>
        <dbReference type="ARBA" id="ARBA00022801"/>
    </source>
</evidence>
<protein>
    <recommendedName>
        <fullName evidence="5">Ricin B lectin domain-containing protein</fullName>
    </recommendedName>
</protein>
<organism evidence="6 7">
    <name type="scientific">Subtercola boreus</name>
    <dbReference type="NCBI Taxonomy" id="120213"/>
    <lineage>
        <taxon>Bacteria</taxon>
        <taxon>Bacillati</taxon>
        <taxon>Actinomycetota</taxon>
        <taxon>Actinomycetes</taxon>
        <taxon>Micrococcales</taxon>
        <taxon>Microbacteriaceae</taxon>
        <taxon>Subtercola</taxon>
    </lineage>
</organism>
<dbReference type="GO" id="GO:0016020">
    <property type="term" value="C:membrane"/>
    <property type="evidence" value="ECO:0007669"/>
    <property type="project" value="GOC"/>
</dbReference>